<gene>
    <name evidence="1" type="ORF">Phou_022530</name>
</gene>
<evidence type="ECO:0008006" key="3">
    <source>
        <dbReference type="Google" id="ProtNLM"/>
    </source>
</evidence>
<evidence type="ECO:0000313" key="2">
    <source>
        <dbReference type="Proteomes" id="UP000482800"/>
    </source>
</evidence>
<comment type="caution">
    <text evidence="1">The sequence shown here is derived from an EMBL/GenBank/DDBJ whole genome shotgun (WGS) entry which is preliminary data.</text>
</comment>
<protein>
    <recommendedName>
        <fullName evidence="3">4-oxalocrotonate tautomerase domain-containing protein</fullName>
    </recommendedName>
</protein>
<dbReference type="EMBL" id="BLPF01000001">
    <property type="protein sequence ID" value="GFJ78073.1"/>
    <property type="molecule type" value="Genomic_DNA"/>
</dbReference>
<reference evidence="1 2" key="1">
    <citation type="submission" date="2020-03" db="EMBL/GenBank/DDBJ databases">
        <title>Whole genome shotgun sequence of Phytohabitans houttuyneae NBRC 108639.</title>
        <authorList>
            <person name="Komaki H."/>
            <person name="Tamura T."/>
        </authorList>
    </citation>
    <scope>NUCLEOTIDE SEQUENCE [LARGE SCALE GENOMIC DNA]</scope>
    <source>
        <strain evidence="1 2">NBRC 108639</strain>
    </source>
</reference>
<organism evidence="1 2">
    <name type="scientific">Phytohabitans houttuyneae</name>
    <dbReference type="NCBI Taxonomy" id="1076126"/>
    <lineage>
        <taxon>Bacteria</taxon>
        <taxon>Bacillati</taxon>
        <taxon>Actinomycetota</taxon>
        <taxon>Actinomycetes</taxon>
        <taxon>Micromonosporales</taxon>
        <taxon>Micromonosporaceae</taxon>
    </lineage>
</organism>
<accession>A0A6V8JZ52</accession>
<proteinExistence type="predicted"/>
<reference evidence="1 2" key="2">
    <citation type="submission" date="2020-03" db="EMBL/GenBank/DDBJ databases">
        <authorList>
            <person name="Ichikawa N."/>
            <person name="Kimura A."/>
            <person name="Kitahashi Y."/>
            <person name="Uohara A."/>
        </authorList>
    </citation>
    <scope>NUCLEOTIDE SEQUENCE [LARGE SCALE GENOMIC DNA]</scope>
    <source>
        <strain evidence="1 2">NBRC 108639</strain>
    </source>
</reference>
<dbReference type="AlphaFoldDB" id="A0A6V8JZ52"/>
<sequence length="187" mass="19753">MDDPRRLLHPTLTAAAINQWLPGRPPPEPEKSFLASQPTALNCLVAQAPISKTEELPMPHVTLYALEDQLAGREPGLITELTSAVVSVYGEWVRSSVDVKLVGIPAGRWARGGAAVATAAPSVTFGMREEVFAREDAARVIARLVAAFTDAVVAVFGDACRDDVLVELVGQPTSRSGLGGRVISEGG</sequence>
<keyword evidence="2" id="KW-1185">Reference proteome</keyword>
<dbReference type="Proteomes" id="UP000482800">
    <property type="component" value="Unassembled WGS sequence"/>
</dbReference>
<name>A0A6V8JZ52_9ACTN</name>
<evidence type="ECO:0000313" key="1">
    <source>
        <dbReference type="EMBL" id="GFJ78073.1"/>
    </source>
</evidence>